<reference evidence="6" key="2">
    <citation type="submission" date="2018-05" db="EMBL/GenBank/DDBJ databases">
        <title>Genome Sequencing of selected type strains of the family Eggerthellaceae.</title>
        <authorList>
            <person name="Danylec N."/>
            <person name="Stoll D.A."/>
            <person name="Doetsch A."/>
            <person name="Huch M."/>
        </authorList>
    </citation>
    <scope>NUCLEOTIDE SEQUENCE [LARGE SCALE GENOMIC DNA]</scope>
    <source>
        <strain evidence="6">DSM 16107</strain>
    </source>
</reference>
<comment type="caution">
    <text evidence="4">The sequence shown here is derived from an EMBL/GenBank/DDBJ whole genome shotgun (WGS) entry which is preliminary data.</text>
</comment>
<protein>
    <submittedName>
        <fullName evidence="4">NUDIX hydrolase</fullName>
    </submittedName>
</protein>
<dbReference type="Proteomes" id="UP000270112">
    <property type="component" value="Unassembled WGS sequence"/>
</dbReference>
<dbReference type="PROSITE" id="PS51462">
    <property type="entry name" value="NUDIX"/>
    <property type="match status" value="1"/>
</dbReference>
<dbReference type="SUPFAM" id="SSF55811">
    <property type="entry name" value="Nudix"/>
    <property type="match status" value="1"/>
</dbReference>
<dbReference type="EMBL" id="PPTT01000005">
    <property type="protein sequence ID" value="RDB70422.1"/>
    <property type="molecule type" value="Genomic_DNA"/>
</dbReference>
<gene>
    <name evidence="3" type="ORF">C1876_04120</name>
    <name evidence="4" type="ORF">DMP09_03680</name>
</gene>
<accession>A0A3N0J1X8</accession>
<dbReference type="EMBL" id="QICC01000008">
    <property type="protein sequence ID" value="RNM42710.1"/>
    <property type="molecule type" value="Genomic_DNA"/>
</dbReference>
<dbReference type="CDD" id="cd03674">
    <property type="entry name" value="NUDIX_Hydrolase"/>
    <property type="match status" value="1"/>
</dbReference>
<keyword evidence="4" id="KW-0378">Hydrolase</keyword>
<name>A0A3N0J1X8_9ACTN</name>
<dbReference type="InterPro" id="IPR015797">
    <property type="entry name" value="NUDIX_hydrolase-like_dom_sf"/>
</dbReference>
<dbReference type="Pfam" id="PF00293">
    <property type="entry name" value="NUDIX"/>
    <property type="match status" value="1"/>
</dbReference>
<evidence type="ECO:0000313" key="4">
    <source>
        <dbReference type="EMBL" id="RNM42710.1"/>
    </source>
</evidence>
<dbReference type="AlphaFoldDB" id="A0A3N0J1X8"/>
<comment type="similarity">
    <text evidence="1">Belongs to the Nudix hydrolase family.</text>
</comment>
<dbReference type="GO" id="GO:0016787">
    <property type="term" value="F:hydrolase activity"/>
    <property type="evidence" value="ECO:0007669"/>
    <property type="project" value="UniProtKB-KW"/>
</dbReference>
<evidence type="ECO:0000313" key="3">
    <source>
        <dbReference type="EMBL" id="RDB70422.1"/>
    </source>
</evidence>
<dbReference type="Proteomes" id="UP000253817">
    <property type="component" value="Unassembled WGS sequence"/>
</dbReference>
<proteinExistence type="inferred from homology"/>
<reference evidence="3 5" key="1">
    <citation type="journal article" date="2018" name="Elife">
        <title>Discovery and characterization of a prevalent human gut bacterial enzyme sufficient for the inactivation of a family of plant toxins.</title>
        <authorList>
            <person name="Koppel N."/>
            <person name="Bisanz J.E."/>
            <person name="Pandelia M.E."/>
            <person name="Turnbaugh P.J."/>
            <person name="Balskus E.P."/>
        </authorList>
    </citation>
    <scope>NUCLEOTIDE SEQUENCE [LARGE SCALE GENOMIC DNA]</scope>
    <source>
        <strain evidence="3 5">DSM 16107</strain>
    </source>
</reference>
<dbReference type="OrthoDB" id="129709at2"/>
<reference evidence="4" key="3">
    <citation type="journal article" date="2019" name="Microbiol. Resour. Announc.">
        <title>Draft Genome Sequences of Type Strains of Gordonibacter faecihominis, Paraeggerthella hongkongensis, Parvibacter caecicola,Slackia equolifaciens, Slackia faecicanis, and Slackia isoflavoniconvertens.</title>
        <authorList>
            <person name="Danylec N."/>
            <person name="Stoll D.A."/>
            <person name="Dotsch A."/>
            <person name="Huch M."/>
        </authorList>
    </citation>
    <scope>NUCLEOTIDE SEQUENCE</scope>
    <source>
        <strain evidence="4">DSM 16107</strain>
    </source>
</reference>
<dbReference type="Gene3D" id="3.90.79.10">
    <property type="entry name" value="Nucleoside Triphosphate Pyrophosphohydrolase"/>
    <property type="match status" value="1"/>
</dbReference>
<keyword evidence="5" id="KW-1185">Reference proteome</keyword>
<evidence type="ECO:0000313" key="6">
    <source>
        <dbReference type="Proteomes" id="UP000270112"/>
    </source>
</evidence>
<dbReference type="PANTHER" id="PTHR43736:SF1">
    <property type="entry name" value="DIHYDRONEOPTERIN TRIPHOSPHATE DIPHOSPHATASE"/>
    <property type="match status" value="1"/>
</dbReference>
<evidence type="ECO:0000259" key="2">
    <source>
        <dbReference type="PROSITE" id="PS51462"/>
    </source>
</evidence>
<dbReference type="InterPro" id="IPR000086">
    <property type="entry name" value="NUDIX_hydrolase_dom"/>
</dbReference>
<feature type="domain" description="Nudix hydrolase" evidence="2">
    <location>
        <begin position="40"/>
        <end position="182"/>
    </location>
</feature>
<evidence type="ECO:0000313" key="5">
    <source>
        <dbReference type="Proteomes" id="UP000253817"/>
    </source>
</evidence>
<dbReference type="RefSeq" id="WP_114545450.1">
    <property type="nucleotide sequence ID" value="NZ_PPTT01000005.1"/>
</dbReference>
<organism evidence="4 6">
    <name type="scientific">Eggerthella sinensis</name>
    <dbReference type="NCBI Taxonomy" id="242230"/>
    <lineage>
        <taxon>Bacteria</taxon>
        <taxon>Bacillati</taxon>
        <taxon>Actinomycetota</taxon>
        <taxon>Coriobacteriia</taxon>
        <taxon>Eggerthellales</taxon>
        <taxon>Eggerthellaceae</taxon>
        <taxon>Eggerthella</taxon>
    </lineage>
</organism>
<sequence>MPLISDIRAYQPFNQQEIADRQVILEQLESNPRVFDRSSLAHMTCSIWTVDPAKTQTLMVFHNTYNSWSWIGGHADGERDLASVALRELEEETGVANARLVASCGPGGIYSLEVLTVDGHEKRGAYVSSHLHLNVTYLAVASPDEPLRIKPDENSGVRWMGLDEALAASTEPWMRDRIYRKLVDKLPTVDVHRSRVR</sequence>
<evidence type="ECO:0000256" key="1">
    <source>
        <dbReference type="ARBA" id="ARBA00005582"/>
    </source>
</evidence>
<dbReference type="PANTHER" id="PTHR43736">
    <property type="entry name" value="ADP-RIBOSE PYROPHOSPHATASE"/>
    <property type="match status" value="1"/>
</dbReference>